<protein>
    <recommendedName>
        <fullName evidence="4">Glycoside hydrolase family 5 domain-containing protein</fullName>
    </recommendedName>
</protein>
<dbReference type="Proteomes" id="UP000028725">
    <property type="component" value="Unassembled WGS sequence"/>
</dbReference>
<evidence type="ECO:0000313" key="2">
    <source>
        <dbReference type="EMBL" id="KFE70700.1"/>
    </source>
</evidence>
<dbReference type="PATRIC" id="fig|394096.3.peg.2218"/>
<evidence type="ECO:0000256" key="1">
    <source>
        <dbReference type="SAM" id="MobiDB-lite"/>
    </source>
</evidence>
<accession>A0A085WSN7</accession>
<comment type="caution">
    <text evidence="2">The sequence shown here is derived from an EMBL/GenBank/DDBJ whole genome shotgun (WGS) entry which is preliminary data.</text>
</comment>
<dbReference type="STRING" id="394096.DB31_5742"/>
<sequence length="617" mass="66057">MLMAASILGACGQVEEGPAQEEELMQEEQALNGVLLGMGTGNIHTGVTQALATHSEQFMCEMNQVGAKWLRIDADVATTDSATYQRIVQKAHAKQIQVLVRIPAKYCGDDADQAAIDAFAASYVSHLNDLTATIFNTSAKADALEIGNDPNVVENTCADGQTRYRVGPNAFAWLQRRVWEWKQANARTELIVSGAIKDALFTINQAPTPPTTTNPFWNGFFNSQAFIVGTGKIRPFDYLGMHPVNDSTMDYNCINNGNTTCFTLWKNSVKTGIQGATQRANLASGTSDTKAFVTEFGFQISPTNLCVGIEACTLTNSLPLNSAPYQQMAAGMNAAGEAFVATGVTPVAIYASYRDGTSDAFGLRGAWDPDTHKYRVKTAGWNKYRSMSGVSGTSTVTEACWIPGTYFGGPNSAGDLEGLFDGKDALRTTSSNDWAYGYWKGVCGPGERIMGLSKLNTGAGNARVRLCYKDPLDSGRYLHPVPETNPPPTTPDAPRCTVRNVENGDDRGASQGLQPTTSQDWDAGNRRAECAPAEYVAGVAQSLDRKLSHILCCPQTLSAQGRTCETVAFGSADNRQSTDSGNWDSAGFKGECGVGRYAAGVSRTPAGQPNALLCCTQ</sequence>
<organism evidence="2 3">
    <name type="scientific">Hyalangium minutum</name>
    <dbReference type="NCBI Taxonomy" id="394096"/>
    <lineage>
        <taxon>Bacteria</taxon>
        <taxon>Pseudomonadati</taxon>
        <taxon>Myxococcota</taxon>
        <taxon>Myxococcia</taxon>
        <taxon>Myxococcales</taxon>
        <taxon>Cystobacterineae</taxon>
        <taxon>Archangiaceae</taxon>
        <taxon>Hyalangium</taxon>
    </lineage>
</organism>
<dbReference type="RefSeq" id="WP_240486624.1">
    <property type="nucleotide sequence ID" value="NZ_JMCB01000003.1"/>
</dbReference>
<dbReference type="Gene3D" id="3.20.20.80">
    <property type="entry name" value="Glycosidases"/>
    <property type="match status" value="1"/>
</dbReference>
<gene>
    <name evidence="2" type="ORF">DB31_5742</name>
</gene>
<dbReference type="AlphaFoldDB" id="A0A085WSN7"/>
<name>A0A085WSN7_9BACT</name>
<reference evidence="2 3" key="1">
    <citation type="submission" date="2014-04" db="EMBL/GenBank/DDBJ databases">
        <title>Genome assembly of Hyalangium minutum DSM 14724.</title>
        <authorList>
            <person name="Sharma G."/>
            <person name="Subramanian S."/>
        </authorList>
    </citation>
    <scope>NUCLEOTIDE SEQUENCE [LARGE SCALE GENOMIC DNA]</scope>
    <source>
        <strain evidence="2 3">DSM 14724</strain>
    </source>
</reference>
<feature type="compositionally biased region" description="Polar residues" evidence="1">
    <location>
        <begin position="511"/>
        <end position="520"/>
    </location>
</feature>
<dbReference type="EMBL" id="JMCB01000003">
    <property type="protein sequence ID" value="KFE70700.1"/>
    <property type="molecule type" value="Genomic_DNA"/>
</dbReference>
<feature type="region of interest" description="Disordered" evidence="1">
    <location>
        <begin position="477"/>
        <end position="524"/>
    </location>
</feature>
<dbReference type="SUPFAM" id="SSF51445">
    <property type="entry name" value="(Trans)glycosidases"/>
    <property type="match status" value="1"/>
</dbReference>
<proteinExistence type="predicted"/>
<dbReference type="InterPro" id="IPR017853">
    <property type="entry name" value="GH"/>
</dbReference>
<keyword evidence="3" id="KW-1185">Reference proteome</keyword>
<evidence type="ECO:0000313" key="3">
    <source>
        <dbReference type="Proteomes" id="UP000028725"/>
    </source>
</evidence>
<evidence type="ECO:0008006" key="4">
    <source>
        <dbReference type="Google" id="ProtNLM"/>
    </source>
</evidence>